<accession>A0A8R1DQ94</accession>
<sequence>MQALVKTCQFRLYNNCSPRAVWILRGEVPPVQPKANLHEKKCLLFSFWDAKGHAVLRVSPARENGQCYYLLQSVCLASRALVYIVD</sequence>
<dbReference type="Pfam" id="PF01359">
    <property type="entry name" value="Transposase_1"/>
    <property type="match status" value="1"/>
</dbReference>
<protein>
    <submittedName>
        <fullName evidence="1">Uncharacterized protein</fullName>
    </submittedName>
</protein>
<name>A0A8R1DQ94_CAEJA</name>
<reference evidence="1" key="2">
    <citation type="submission" date="2022-06" db="UniProtKB">
        <authorList>
            <consortium name="EnsemblMetazoa"/>
        </authorList>
    </citation>
    <scope>IDENTIFICATION</scope>
    <source>
        <strain evidence="1">DF5081</strain>
    </source>
</reference>
<organism evidence="1 2">
    <name type="scientific">Caenorhabditis japonica</name>
    <dbReference type="NCBI Taxonomy" id="281687"/>
    <lineage>
        <taxon>Eukaryota</taxon>
        <taxon>Metazoa</taxon>
        <taxon>Ecdysozoa</taxon>
        <taxon>Nematoda</taxon>
        <taxon>Chromadorea</taxon>
        <taxon>Rhabditida</taxon>
        <taxon>Rhabditina</taxon>
        <taxon>Rhabditomorpha</taxon>
        <taxon>Rhabditoidea</taxon>
        <taxon>Rhabditidae</taxon>
        <taxon>Peloderinae</taxon>
        <taxon>Caenorhabditis</taxon>
    </lineage>
</organism>
<dbReference type="EnsemblMetazoa" id="CJA09175.1">
    <property type="protein sequence ID" value="CJA09175.1"/>
    <property type="gene ID" value="WBGene00128378"/>
</dbReference>
<evidence type="ECO:0000313" key="2">
    <source>
        <dbReference type="Proteomes" id="UP000005237"/>
    </source>
</evidence>
<dbReference type="AlphaFoldDB" id="A0A8R1DQ94"/>
<dbReference type="Proteomes" id="UP000005237">
    <property type="component" value="Unassembled WGS sequence"/>
</dbReference>
<evidence type="ECO:0000313" key="1">
    <source>
        <dbReference type="EnsemblMetazoa" id="CJA09175.1"/>
    </source>
</evidence>
<keyword evidence="2" id="KW-1185">Reference proteome</keyword>
<proteinExistence type="predicted"/>
<reference evidence="2" key="1">
    <citation type="submission" date="2010-08" db="EMBL/GenBank/DDBJ databases">
        <authorList>
            <consortium name="Caenorhabditis japonica Sequencing Consortium"/>
            <person name="Wilson R.K."/>
        </authorList>
    </citation>
    <scope>NUCLEOTIDE SEQUENCE [LARGE SCALE GENOMIC DNA]</scope>
    <source>
        <strain evidence="2">DF5081</strain>
    </source>
</reference>
<dbReference type="InterPro" id="IPR001888">
    <property type="entry name" value="Transposase_1"/>
</dbReference>